<feature type="domain" description="Type III secretion system flagellar brake protein YcgR PilZN" evidence="6">
    <location>
        <begin position="25"/>
        <end position="130"/>
    </location>
</feature>
<comment type="caution">
    <text evidence="7">The sequence shown here is derived from an EMBL/GenBank/DDBJ whole genome shotgun (WGS) entry which is preliminary data.</text>
</comment>
<dbReference type="Pfam" id="PF07317">
    <property type="entry name" value="PilZN"/>
    <property type="match status" value="1"/>
</dbReference>
<comment type="similarity">
    <text evidence="4">Belongs to the YcgR family.</text>
</comment>
<evidence type="ECO:0000259" key="6">
    <source>
        <dbReference type="Pfam" id="PF07317"/>
    </source>
</evidence>
<evidence type="ECO:0000256" key="2">
    <source>
        <dbReference type="ARBA" id="ARBA00022741"/>
    </source>
</evidence>
<comment type="subunit">
    <text evidence="4">Monomer. Interacts with the flagellar basal bodies.</text>
</comment>
<dbReference type="RefSeq" id="WP_347307547.1">
    <property type="nucleotide sequence ID" value="NZ_JBAJEX010000002.1"/>
</dbReference>
<feature type="domain" description="PilZ" evidence="5">
    <location>
        <begin position="133"/>
        <end position="244"/>
    </location>
</feature>
<gene>
    <name evidence="4" type="primary">ycgR</name>
    <name evidence="7" type="ORF">V6E02_04500</name>
</gene>
<dbReference type="Proteomes" id="UP001482231">
    <property type="component" value="Unassembled WGS sequence"/>
</dbReference>
<dbReference type="HAMAP" id="MF_01457">
    <property type="entry name" value="YcgR"/>
    <property type="match status" value="1"/>
</dbReference>
<accession>A0ABV0EFG1</accession>
<dbReference type="Gene3D" id="2.40.10.220">
    <property type="entry name" value="predicted glycosyltransferase like domains"/>
    <property type="match status" value="1"/>
</dbReference>
<dbReference type="InterPro" id="IPR009875">
    <property type="entry name" value="PilZ_domain"/>
</dbReference>
<dbReference type="EMBL" id="JBAJEX010000002">
    <property type="protein sequence ID" value="MEO1766468.1"/>
    <property type="molecule type" value="Genomic_DNA"/>
</dbReference>
<keyword evidence="7" id="KW-0969">Cilium</keyword>
<comment type="function">
    <text evidence="4">Acts as a flagellar brake, regulating swimming and swarming in a bis-(3'-5') cyclic diguanylic acid (c-di-GMP)-dependent manner. Binds 1 c-di-GMP dimer per subunit. Increasing levels of c-di-GMP lead to decreased motility.</text>
</comment>
<dbReference type="Gene3D" id="2.30.110.10">
    <property type="entry name" value="Electron Transport, Fmn-binding Protein, Chain A"/>
    <property type="match status" value="1"/>
</dbReference>
<evidence type="ECO:0000313" key="8">
    <source>
        <dbReference type="Proteomes" id="UP001482231"/>
    </source>
</evidence>
<name>A0ABV0EFG1_9BURK</name>
<evidence type="ECO:0000256" key="1">
    <source>
        <dbReference type="ARBA" id="ARBA00022636"/>
    </source>
</evidence>
<evidence type="ECO:0000256" key="4">
    <source>
        <dbReference type="HAMAP-Rule" id="MF_01457"/>
    </source>
</evidence>
<dbReference type="InterPro" id="IPR009926">
    <property type="entry name" value="T3SS_YcgR_PilZN"/>
</dbReference>
<evidence type="ECO:0000259" key="5">
    <source>
        <dbReference type="Pfam" id="PF07238"/>
    </source>
</evidence>
<keyword evidence="7" id="KW-0966">Cell projection</keyword>
<evidence type="ECO:0000256" key="3">
    <source>
        <dbReference type="ARBA" id="ARBA00023143"/>
    </source>
</evidence>
<keyword evidence="3 4" id="KW-0975">Bacterial flagellum</keyword>
<proteinExistence type="inferred from homology"/>
<evidence type="ECO:0000313" key="7">
    <source>
        <dbReference type="EMBL" id="MEO1766468.1"/>
    </source>
</evidence>
<keyword evidence="8" id="KW-1185">Reference proteome</keyword>
<comment type="subcellular location">
    <subcellularLocation>
        <location evidence="4">Bacterial flagellum basal body</location>
    </subcellularLocation>
</comment>
<organism evidence="7 8">
    <name type="scientific">Thiobacter aerophilum</name>
    <dbReference type="NCBI Taxonomy" id="3121275"/>
    <lineage>
        <taxon>Bacteria</taxon>
        <taxon>Pseudomonadati</taxon>
        <taxon>Pseudomonadota</taxon>
        <taxon>Betaproteobacteria</taxon>
        <taxon>Burkholderiales</taxon>
        <taxon>Thiobacteraceae</taxon>
        <taxon>Thiobacter</taxon>
    </lineage>
</organism>
<protein>
    <recommendedName>
        <fullName evidence="4">Flagellar brake protein YcgR</fullName>
    </recommendedName>
    <alternativeName>
        <fullName evidence="4">Cyclic di-GMP binding protein YcgR</fullName>
    </alternativeName>
</protein>
<dbReference type="InterPro" id="IPR023787">
    <property type="entry name" value="T3SS_YcgR"/>
</dbReference>
<sequence length="257" mass="28635">MAEPPASARNALINWDAEQSEYARFLLRSRGEILQVLRGVAKGRELVTVYFDHGQRFFLSSLLAVEPGQDALFLDWGADEELNRRALGASRLVCVTAHERVKVQFTLDGLDQVQWNGRPAFRARLPKLLLKLQRREYYRLVCPLREPLFCHIPLKSEPLEAQVVDISVGGVGLGNLAPNTPLLVGERYPGCSLTLPGEGALLTTLEVRSLQDLALRNGGLVKRAGCRFVDLPAAQQAMIQRYIIRIDRERIALAKGA</sequence>
<dbReference type="Pfam" id="PF07238">
    <property type="entry name" value="PilZ"/>
    <property type="match status" value="1"/>
</dbReference>
<reference evidence="7 8" key="1">
    <citation type="submission" date="2024-02" db="EMBL/GenBank/DDBJ databases">
        <title>New thermophilic sulfur-oxidizing bacteria from a hot springs of the Uzon caldera (Kamchatka, Russia).</title>
        <authorList>
            <person name="Dukat A.M."/>
            <person name="Elcheninov A.G."/>
            <person name="Frolov E.N."/>
        </authorList>
    </citation>
    <scope>NUCLEOTIDE SEQUENCE [LARGE SCALE GENOMIC DNA]</scope>
    <source>
        <strain evidence="7 8">AK1</strain>
    </source>
</reference>
<keyword evidence="2 4" id="KW-0547">Nucleotide-binding</keyword>
<keyword evidence="7" id="KW-0282">Flagellum</keyword>
<dbReference type="InterPro" id="IPR012349">
    <property type="entry name" value="Split_barrel_FMN-bd"/>
</dbReference>
<keyword evidence="1 4" id="KW-0973">c-di-GMP</keyword>